<comment type="caution">
    <text evidence="2">The sequence shown here is derived from an EMBL/GenBank/DDBJ whole genome shotgun (WGS) entry which is preliminary data.</text>
</comment>
<proteinExistence type="predicted"/>
<dbReference type="Proteomes" id="UP001595885">
    <property type="component" value="Unassembled WGS sequence"/>
</dbReference>
<evidence type="ECO:0000313" key="2">
    <source>
        <dbReference type="EMBL" id="MFC4739063.1"/>
    </source>
</evidence>
<dbReference type="EMBL" id="JBHSGW010000002">
    <property type="protein sequence ID" value="MFC4739063.1"/>
    <property type="molecule type" value="Genomic_DNA"/>
</dbReference>
<sequence>MQKIIFYTVIMLISFIGKTVAQEKTFEERAKEIGNQIEIITTEEKKALRVEIEAIDNQILEGKITKEKADELKLKIAEERALNIETKVAAEEEKLNQLIQDKVDGKVKYETDTTSVRIGKRFVIKIENDTVDRKPREYKERRTTSQFVFALGLNNLITEGENIENSDFRVAGSHFYEWGLTYNTRILKNANLLHAKYGLSVMYNNLRPTDNRLFVKNGNQTELQTAAVDLTESRLRNVQLVMPVHLEFDFTPKKLSKDGSKTYFRTHESLRIGLGGYGGFNIKSKQITKYKLDGDKVKNKQKGDFNTSDFVYGLSAYIGYKETSLYLKYDMNPLFKDNAIDQNNISLGLRFDFN</sequence>
<accession>A0ABV9P0D6</accession>
<reference evidence="3" key="1">
    <citation type="journal article" date="2019" name="Int. J. Syst. Evol. Microbiol.">
        <title>The Global Catalogue of Microorganisms (GCM) 10K type strain sequencing project: providing services to taxonomists for standard genome sequencing and annotation.</title>
        <authorList>
            <consortium name="The Broad Institute Genomics Platform"/>
            <consortium name="The Broad Institute Genome Sequencing Center for Infectious Disease"/>
            <person name="Wu L."/>
            <person name="Ma J."/>
        </authorList>
    </citation>
    <scope>NUCLEOTIDE SEQUENCE [LARGE SCALE GENOMIC DNA]</scope>
    <source>
        <strain evidence="3">CCUG 50349</strain>
    </source>
</reference>
<dbReference type="RefSeq" id="WP_379738359.1">
    <property type="nucleotide sequence ID" value="NZ_JBHSGW010000002.1"/>
</dbReference>
<evidence type="ECO:0000256" key="1">
    <source>
        <dbReference type="SAM" id="Coils"/>
    </source>
</evidence>
<evidence type="ECO:0000313" key="3">
    <source>
        <dbReference type="Proteomes" id="UP001595885"/>
    </source>
</evidence>
<name>A0ABV9P0D6_9FLAO</name>
<evidence type="ECO:0008006" key="4">
    <source>
        <dbReference type="Google" id="ProtNLM"/>
    </source>
</evidence>
<keyword evidence="1" id="KW-0175">Coiled coil</keyword>
<keyword evidence="3" id="KW-1185">Reference proteome</keyword>
<feature type="coiled-coil region" evidence="1">
    <location>
        <begin position="74"/>
        <end position="101"/>
    </location>
</feature>
<organism evidence="2 3">
    <name type="scientific">Flavobacterium ponti</name>
    <dbReference type="NCBI Taxonomy" id="665133"/>
    <lineage>
        <taxon>Bacteria</taxon>
        <taxon>Pseudomonadati</taxon>
        <taxon>Bacteroidota</taxon>
        <taxon>Flavobacteriia</taxon>
        <taxon>Flavobacteriales</taxon>
        <taxon>Flavobacteriaceae</taxon>
        <taxon>Flavobacterium</taxon>
    </lineage>
</organism>
<protein>
    <recommendedName>
        <fullName evidence="4">Outer membrane protein beta-barrel domain-containing protein</fullName>
    </recommendedName>
</protein>
<gene>
    <name evidence="2" type="ORF">ACFO3U_03565</name>
</gene>